<dbReference type="InterPro" id="IPR050743">
    <property type="entry name" value="2-oxoacid_DH_E2_comp"/>
</dbReference>
<comment type="catalytic activity">
    <reaction evidence="8">
        <text>N(6)-[(R)-dihydrolipoyl]-L-lysyl-[protein] + acetyl-CoA = N(6)-[(R)-S(8)-acetyldihydrolipoyl]-L-lysyl-[protein] + CoA</text>
        <dbReference type="Rhea" id="RHEA:17017"/>
        <dbReference type="Rhea" id="RHEA-COMP:10475"/>
        <dbReference type="Rhea" id="RHEA-COMP:10478"/>
        <dbReference type="ChEBI" id="CHEBI:57287"/>
        <dbReference type="ChEBI" id="CHEBI:57288"/>
        <dbReference type="ChEBI" id="CHEBI:83100"/>
        <dbReference type="ChEBI" id="CHEBI:83111"/>
        <dbReference type="EC" id="2.3.1.12"/>
    </reaction>
</comment>
<dbReference type="Proteomes" id="UP001278188">
    <property type="component" value="Unassembled WGS sequence"/>
</dbReference>
<dbReference type="InterPro" id="IPR023213">
    <property type="entry name" value="CAT-like_dom_sf"/>
</dbReference>
<protein>
    <recommendedName>
        <fullName evidence="9">Dihydrolipoamide acetyltransferase component of pyruvate dehydrogenase complex</fullName>
        <ecNumber evidence="9">2.3.1.-</ecNumber>
    </recommendedName>
</protein>
<comment type="cofactor">
    <cofactor evidence="1 9">
        <name>(R)-lipoate</name>
        <dbReference type="ChEBI" id="CHEBI:83088"/>
    </cofactor>
</comment>
<dbReference type="InterPro" id="IPR000089">
    <property type="entry name" value="Biotin_lipoyl"/>
</dbReference>
<evidence type="ECO:0000313" key="13">
    <source>
        <dbReference type="EMBL" id="MDV2469199.1"/>
    </source>
</evidence>
<keyword evidence="4 9" id="KW-0808">Transferase</keyword>
<dbReference type="PANTHER" id="PTHR43178:SF2">
    <property type="entry name" value="DIHYDROLIPOYLLYSINE-RESIDUE ACETYLTRANSFERASE COMPONENT OF PYRUVATE DEHYDROGENASE COMPLEX"/>
    <property type="match status" value="1"/>
</dbReference>
<comment type="caution">
    <text evidence="13">The sequence shown here is derived from an EMBL/GenBank/DDBJ whole genome shotgun (WGS) entry which is preliminary data.</text>
</comment>
<feature type="region of interest" description="Disordered" evidence="10">
    <location>
        <begin position="195"/>
        <end position="227"/>
    </location>
</feature>
<keyword evidence="5 9" id="KW-0450">Lipoyl</keyword>
<dbReference type="PANTHER" id="PTHR43178">
    <property type="entry name" value="DIHYDROLIPOAMIDE ACETYLTRANSFERASE COMPONENT OF PYRUVATE DEHYDROGENASE COMPLEX"/>
    <property type="match status" value="1"/>
</dbReference>
<comment type="function">
    <text evidence="7">The pyruvate dehydrogenase complex catalyzes the overall conversion of pyruvate to acetyl-CoA and CO(2). It contains multiple copies of three enzymatic components: pyruvate dehydrogenase (E1), dihydrolipoamide acetyltransferase (E2) and lipoamide dehydrogenase (E3).</text>
</comment>
<dbReference type="InterPro" id="IPR036625">
    <property type="entry name" value="E3-bd_dom_sf"/>
</dbReference>
<dbReference type="Gene3D" id="2.40.50.100">
    <property type="match status" value="3"/>
</dbReference>
<sequence length="657" mass="68451">MQIKTPDIGVDKATVAEILVKVGDTIAVDDSIVLLESDKASVEVPSTVAGVVKSITVSEGDEVSEGAVLVEVESADAAVADEAPVPKAAQAVTAETVKAELVAEEKAPVTASASAQVVDVKVPDIGVEKALVGEILVQVGDEIAVDDSIVVVESDKATVEVPSTVAGTVESITVKEGDTVKEGVVLITVKTASAGNETTQPASRPTEQASAPVAEVKQEQPASAQAGSVDVTVPDLGVDKATVSEILVKVGDQVEKDQSLVVAESDKASVEVPSTVAGVVKAIHVELNQSVSQGAALVTVEAQGSAVAEKPQSAPAEKKSEPVVAKTAETQPAVKTDVSASAQTEKLSKEQQAENAKVYAGPAVRKLARELGVVLAQVKASGPHERLMKDDVFAYVKGRLTAPQATAVAATAPVASGLPSLPDFSAFGGGEVAPMTRLQQVSVPQLSLNNFIPQVTQFDLADITELEAWRGELKGKFKQDGISLTILAFIAKAVAFLLKEEPYFAGHLADDQKGVLLRNEIHMGIAVATPDGLTVPVLRNPDQKSIKQIAIELGELSKKARDKKLSPKDLQGANFTITSLGSIGGTAFTPLVNWPQVAILGISPATMQPVWNGEGFDPKLMLPLSLSYDHRVINGADAARFTNKLTKLLADIRNILL</sequence>
<feature type="domain" description="Lipoyl-binding" evidence="11">
    <location>
        <begin position="1"/>
        <end position="73"/>
    </location>
</feature>
<dbReference type="SUPFAM" id="SSF52777">
    <property type="entry name" value="CoA-dependent acyltransferases"/>
    <property type="match status" value="1"/>
</dbReference>
<evidence type="ECO:0000256" key="5">
    <source>
        <dbReference type="ARBA" id="ARBA00022823"/>
    </source>
</evidence>
<evidence type="ECO:0000256" key="9">
    <source>
        <dbReference type="RuleBase" id="RU003423"/>
    </source>
</evidence>
<evidence type="ECO:0000256" key="8">
    <source>
        <dbReference type="ARBA" id="ARBA00048370"/>
    </source>
</evidence>
<keyword evidence="6 9" id="KW-0012">Acyltransferase</keyword>
<evidence type="ECO:0000256" key="7">
    <source>
        <dbReference type="ARBA" id="ARBA00025211"/>
    </source>
</evidence>
<dbReference type="RefSeq" id="WP_317083775.1">
    <property type="nucleotide sequence ID" value="NZ_JASVDY010000003.1"/>
</dbReference>
<feature type="domain" description="Lipoyl-binding" evidence="11">
    <location>
        <begin position="117"/>
        <end position="190"/>
    </location>
</feature>
<evidence type="ECO:0000256" key="6">
    <source>
        <dbReference type="ARBA" id="ARBA00023315"/>
    </source>
</evidence>
<dbReference type="PROSITE" id="PS50968">
    <property type="entry name" value="BIOTINYL_LIPOYL"/>
    <property type="match status" value="3"/>
</dbReference>
<evidence type="ECO:0000313" key="14">
    <source>
        <dbReference type="Proteomes" id="UP001278188"/>
    </source>
</evidence>
<dbReference type="SUPFAM" id="SSF47005">
    <property type="entry name" value="Peripheral subunit-binding domain of 2-oxo acid dehydrogenase complex"/>
    <property type="match status" value="1"/>
</dbReference>
<gene>
    <name evidence="13" type="ORF">QR674_09380</name>
</gene>
<evidence type="ECO:0000256" key="3">
    <source>
        <dbReference type="ARBA" id="ARBA00011484"/>
    </source>
</evidence>
<dbReference type="Gene3D" id="4.10.320.10">
    <property type="entry name" value="E3-binding domain"/>
    <property type="match status" value="1"/>
</dbReference>
<keyword evidence="14" id="KW-1185">Reference proteome</keyword>
<evidence type="ECO:0000256" key="4">
    <source>
        <dbReference type="ARBA" id="ARBA00022679"/>
    </source>
</evidence>
<dbReference type="EMBL" id="JASVDY010000003">
    <property type="protein sequence ID" value="MDV2469199.1"/>
    <property type="molecule type" value="Genomic_DNA"/>
</dbReference>
<dbReference type="Pfam" id="PF00198">
    <property type="entry name" value="2-oxoacid_dh"/>
    <property type="match status" value="1"/>
</dbReference>
<dbReference type="InterPro" id="IPR003016">
    <property type="entry name" value="2-oxoA_DH_lipoyl-BS"/>
</dbReference>
<evidence type="ECO:0000256" key="1">
    <source>
        <dbReference type="ARBA" id="ARBA00001938"/>
    </source>
</evidence>
<dbReference type="Gene3D" id="3.30.559.10">
    <property type="entry name" value="Chloramphenicol acetyltransferase-like domain"/>
    <property type="match status" value="1"/>
</dbReference>
<dbReference type="InterPro" id="IPR011053">
    <property type="entry name" value="Single_hybrid_motif"/>
</dbReference>
<dbReference type="InterPro" id="IPR001078">
    <property type="entry name" value="2-oxoacid_DH_actylTfrase"/>
</dbReference>
<name>A0ABU3WFK3_9GAMM</name>
<dbReference type="SUPFAM" id="SSF51230">
    <property type="entry name" value="Single hybrid motif"/>
    <property type="match status" value="3"/>
</dbReference>
<comment type="subunit">
    <text evidence="3">Forms a 24-polypeptide structural core with octahedral symmetry.</text>
</comment>
<feature type="domain" description="Lipoyl-binding" evidence="11">
    <location>
        <begin position="228"/>
        <end position="301"/>
    </location>
</feature>
<evidence type="ECO:0000256" key="2">
    <source>
        <dbReference type="ARBA" id="ARBA00007317"/>
    </source>
</evidence>
<dbReference type="Pfam" id="PF00364">
    <property type="entry name" value="Biotin_lipoyl"/>
    <property type="match status" value="3"/>
</dbReference>
<dbReference type="Pfam" id="PF02817">
    <property type="entry name" value="E3_binding"/>
    <property type="match status" value="1"/>
</dbReference>
<dbReference type="InterPro" id="IPR004167">
    <property type="entry name" value="PSBD"/>
</dbReference>
<organism evidence="13 14">
    <name type="scientific">Acinetobacter chinensis</name>
    <dbReference type="NCBI Taxonomy" id="2004650"/>
    <lineage>
        <taxon>Bacteria</taxon>
        <taxon>Pseudomonadati</taxon>
        <taxon>Pseudomonadota</taxon>
        <taxon>Gammaproteobacteria</taxon>
        <taxon>Moraxellales</taxon>
        <taxon>Moraxellaceae</taxon>
        <taxon>Acinetobacter</taxon>
    </lineage>
</organism>
<accession>A0ABU3WFK3</accession>
<feature type="compositionally biased region" description="Polar residues" evidence="10">
    <location>
        <begin position="195"/>
        <end position="209"/>
    </location>
</feature>
<comment type="similarity">
    <text evidence="2 9">Belongs to the 2-oxoacid dehydrogenase family.</text>
</comment>
<evidence type="ECO:0000256" key="10">
    <source>
        <dbReference type="SAM" id="MobiDB-lite"/>
    </source>
</evidence>
<evidence type="ECO:0000259" key="11">
    <source>
        <dbReference type="PROSITE" id="PS50968"/>
    </source>
</evidence>
<evidence type="ECO:0000259" key="12">
    <source>
        <dbReference type="PROSITE" id="PS51826"/>
    </source>
</evidence>
<dbReference type="CDD" id="cd06849">
    <property type="entry name" value="lipoyl_domain"/>
    <property type="match status" value="3"/>
</dbReference>
<proteinExistence type="inferred from homology"/>
<dbReference type="PROSITE" id="PS51826">
    <property type="entry name" value="PSBD"/>
    <property type="match status" value="1"/>
</dbReference>
<dbReference type="EC" id="2.3.1.-" evidence="9"/>
<feature type="domain" description="Peripheral subunit-binding (PSBD)" evidence="12">
    <location>
        <begin position="359"/>
        <end position="396"/>
    </location>
</feature>
<reference evidence="13 14" key="1">
    <citation type="submission" date="2023-06" db="EMBL/GenBank/DDBJ databases">
        <title>Genomic Analysis of Acinetobacter Strains Recovered from South Australian Aquatic Samples provides Insights into the Circulation of Antibiotic Resistance determinants in the Environment.</title>
        <authorList>
            <person name="Tobin L."/>
            <person name="Jarocki V.M."/>
            <person name="Kenyon J."/>
            <person name="Drigo B."/>
            <person name="Donner E."/>
            <person name="Djordjevic S.P."/>
            <person name="Hamidian M."/>
        </authorList>
    </citation>
    <scope>NUCLEOTIDE SEQUENCE [LARGE SCALE GENOMIC DNA]</scope>
    <source>
        <strain evidence="13 14">SAAc652</strain>
    </source>
</reference>
<feature type="region of interest" description="Disordered" evidence="10">
    <location>
        <begin position="307"/>
        <end position="349"/>
    </location>
</feature>
<dbReference type="PROSITE" id="PS00189">
    <property type="entry name" value="LIPOYL"/>
    <property type="match status" value="3"/>
</dbReference>